<keyword evidence="3" id="KW-1185">Reference proteome</keyword>
<dbReference type="EMBL" id="JBHUMX010000002">
    <property type="protein sequence ID" value="MFD2627406.1"/>
    <property type="molecule type" value="Genomic_DNA"/>
</dbReference>
<feature type="transmembrane region" description="Helical" evidence="1">
    <location>
        <begin position="87"/>
        <end position="107"/>
    </location>
</feature>
<feature type="transmembrane region" description="Helical" evidence="1">
    <location>
        <begin position="20"/>
        <end position="40"/>
    </location>
</feature>
<dbReference type="RefSeq" id="WP_379560038.1">
    <property type="nucleotide sequence ID" value="NZ_JBHUMX010000002.1"/>
</dbReference>
<protein>
    <submittedName>
        <fullName evidence="2">Uncharacterized protein</fullName>
    </submittedName>
</protein>
<evidence type="ECO:0000256" key="1">
    <source>
        <dbReference type="SAM" id="Phobius"/>
    </source>
</evidence>
<accession>A0ABW5PW10</accession>
<evidence type="ECO:0000313" key="2">
    <source>
        <dbReference type="EMBL" id="MFD2627406.1"/>
    </source>
</evidence>
<keyword evidence="1" id="KW-0812">Transmembrane</keyword>
<keyword evidence="1" id="KW-0472">Membrane</keyword>
<proteinExistence type="predicted"/>
<comment type="caution">
    <text evidence="2">The sequence shown here is derived from an EMBL/GenBank/DDBJ whole genome shotgun (WGS) entry which is preliminary data.</text>
</comment>
<feature type="transmembrane region" description="Helical" evidence="1">
    <location>
        <begin position="52"/>
        <end position="75"/>
    </location>
</feature>
<sequence>MRNNSYLKVMKDMFIVQMAWSFGVMGVMLVIGLVRLFLHFQENGQDNFYNSFFIVASFFVFIIGIIATQFLPHYVGNGVTRKDYFKGASLALIGLAITLPFIVWGISALTEFVVENLTSFSFREPNMDFFADEDNLIGDIIQFLIITPFVEIESNWVLSIMSFSLKILVYYLAGWFISAAFYRFSVIAGLGAIAISIVLLTVENVLLRSVLNLHVPNRYAFLAELPEAASFALIVMIVLGLFYFIRLMTRRVSIKM</sequence>
<feature type="transmembrane region" description="Helical" evidence="1">
    <location>
        <begin position="228"/>
        <end position="248"/>
    </location>
</feature>
<reference evidence="3" key="1">
    <citation type="journal article" date="2019" name="Int. J. Syst. Evol. Microbiol.">
        <title>The Global Catalogue of Microorganisms (GCM) 10K type strain sequencing project: providing services to taxonomists for standard genome sequencing and annotation.</title>
        <authorList>
            <consortium name="The Broad Institute Genomics Platform"/>
            <consortium name="The Broad Institute Genome Sequencing Center for Infectious Disease"/>
            <person name="Wu L."/>
            <person name="Ma J."/>
        </authorList>
    </citation>
    <scope>NUCLEOTIDE SEQUENCE [LARGE SCALE GENOMIC DNA]</scope>
    <source>
        <strain evidence="3">TISTR 1858</strain>
    </source>
</reference>
<feature type="transmembrane region" description="Helical" evidence="1">
    <location>
        <begin position="180"/>
        <end position="202"/>
    </location>
</feature>
<organism evidence="2 3">
    <name type="scientific">Oceanobacillus kapialis</name>
    <dbReference type="NCBI Taxonomy" id="481353"/>
    <lineage>
        <taxon>Bacteria</taxon>
        <taxon>Bacillati</taxon>
        <taxon>Bacillota</taxon>
        <taxon>Bacilli</taxon>
        <taxon>Bacillales</taxon>
        <taxon>Bacillaceae</taxon>
        <taxon>Oceanobacillus</taxon>
    </lineage>
</organism>
<evidence type="ECO:0000313" key="3">
    <source>
        <dbReference type="Proteomes" id="UP001597451"/>
    </source>
</evidence>
<feature type="transmembrane region" description="Helical" evidence="1">
    <location>
        <begin position="156"/>
        <end position="173"/>
    </location>
</feature>
<gene>
    <name evidence="2" type="ORF">ACFSUN_01210</name>
</gene>
<name>A0ABW5PW10_9BACI</name>
<dbReference type="Proteomes" id="UP001597451">
    <property type="component" value="Unassembled WGS sequence"/>
</dbReference>
<keyword evidence="1" id="KW-1133">Transmembrane helix</keyword>